<name>A0ABP9ASW9_9GAMM</name>
<evidence type="ECO:0000256" key="1">
    <source>
        <dbReference type="SAM" id="Phobius"/>
    </source>
</evidence>
<dbReference type="EMBL" id="BAABJE010000002">
    <property type="protein sequence ID" value="GAA4785488.1"/>
    <property type="molecule type" value="Genomic_DNA"/>
</dbReference>
<protein>
    <submittedName>
        <fullName evidence="2">Uncharacterized protein</fullName>
    </submittedName>
</protein>
<keyword evidence="1" id="KW-1133">Transmembrane helix</keyword>
<dbReference type="Proteomes" id="UP001499959">
    <property type="component" value="Unassembled WGS sequence"/>
</dbReference>
<keyword evidence="3" id="KW-1185">Reference proteome</keyword>
<gene>
    <name evidence="2" type="ORF">GCM10023307_07680</name>
</gene>
<proteinExistence type="predicted"/>
<organism evidence="2 3">
    <name type="scientific">Lysobacter hankyongensis</name>
    <dbReference type="NCBI Taxonomy" id="1176535"/>
    <lineage>
        <taxon>Bacteria</taxon>
        <taxon>Pseudomonadati</taxon>
        <taxon>Pseudomonadota</taxon>
        <taxon>Gammaproteobacteria</taxon>
        <taxon>Lysobacterales</taxon>
        <taxon>Lysobacteraceae</taxon>
        <taxon>Lysobacter</taxon>
    </lineage>
</organism>
<reference evidence="3" key="1">
    <citation type="journal article" date="2019" name="Int. J. Syst. Evol. Microbiol.">
        <title>The Global Catalogue of Microorganisms (GCM) 10K type strain sequencing project: providing services to taxonomists for standard genome sequencing and annotation.</title>
        <authorList>
            <consortium name="The Broad Institute Genomics Platform"/>
            <consortium name="The Broad Institute Genome Sequencing Center for Infectious Disease"/>
            <person name="Wu L."/>
            <person name="Ma J."/>
        </authorList>
    </citation>
    <scope>NUCLEOTIDE SEQUENCE [LARGE SCALE GENOMIC DNA]</scope>
    <source>
        <strain evidence="3">JCM 18204</strain>
    </source>
</reference>
<dbReference type="RefSeq" id="WP_345301979.1">
    <property type="nucleotide sequence ID" value="NZ_BAABJE010000002.1"/>
</dbReference>
<evidence type="ECO:0000313" key="2">
    <source>
        <dbReference type="EMBL" id="GAA4785488.1"/>
    </source>
</evidence>
<feature type="transmembrane region" description="Helical" evidence="1">
    <location>
        <begin position="38"/>
        <end position="58"/>
    </location>
</feature>
<sequence length="63" mass="6637">MSLANARRRRVAGWTCIALGKVGSLWLAWIVLTGAGGIGPWPVLAATVCAVALGLWFLRDSDA</sequence>
<feature type="transmembrane region" description="Helical" evidence="1">
    <location>
        <begin position="12"/>
        <end position="32"/>
    </location>
</feature>
<keyword evidence="1" id="KW-0472">Membrane</keyword>
<keyword evidence="1" id="KW-0812">Transmembrane</keyword>
<comment type="caution">
    <text evidence="2">The sequence shown here is derived from an EMBL/GenBank/DDBJ whole genome shotgun (WGS) entry which is preliminary data.</text>
</comment>
<accession>A0ABP9ASW9</accession>
<evidence type="ECO:0000313" key="3">
    <source>
        <dbReference type="Proteomes" id="UP001499959"/>
    </source>
</evidence>